<evidence type="ECO:0000256" key="7">
    <source>
        <dbReference type="ARBA" id="ARBA00023136"/>
    </source>
</evidence>
<feature type="transmembrane region" description="Helical" evidence="8">
    <location>
        <begin position="386"/>
        <end position="403"/>
    </location>
</feature>
<keyword evidence="3" id="KW-0813">Transport</keyword>
<keyword evidence="6 8" id="KW-1133">Transmembrane helix</keyword>
<keyword evidence="9" id="KW-0732">Signal</keyword>
<comment type="similarity">
    <text evidence="2">Belongs to the CitM (TC 2.A.11) transporter family.</text>
</comment>
<feature type="transmembrane region" description="Helical" evidence="8">
    <location>
        <begin position="190"/>
        <end position="214"/>
    </location>
</feature>
<evidence type="ECO:0000256" key="1">
    <source>
        <dbReference type="ARBA" id="ARBA00004651"/>
    </source>
</evidence>
<protein>
    <submittedName>
        <fullName evidence="11">SLC13 family permease</fullName>
    </submittedName>
</protein>
<evidence type="ECO:0000256" key="8">
    <source>
        <dbReference type="SAM" id="Phobius"/>
    </source>
</evidence>
<evidence type="ECO:0000256" key="4">
    <source>
        <dbReference type="ARBA" id="ARBA00022475"/>
    </source>
</evidence>
<sequence>MMAFFVSLIMLFISISPSVAQANDAKPHLSKGVPIVGVLKDAQNQPVSRATVTLYKASKMFARTTSQPNGSFTIPSPAELDGQLILDFSRRHFQMQKLTLGQDVLDQLRTGCVVELPEIILKRQVTAGFWVATLIFVLVLVLIATGWLHNTLASLFGMSLIFAVTYIGSLIHPTLYILNFAEALNYLDWNVIFLIMGMMMVIAIVENTGIFQWLAFAAYKISAGRLWLLLPILVIITSVGSAILDNVTTMLLMTPITVRIALTLRINPLAFLIPAVMASNVAGVSTLVGTPTNILIGSFADISFNDFLINQTPGVLIAILCLVIYTEIIYRKDLKKSGKTSPALVEKLAETAKITQPGNLKKAGWVGLGMLILFVFGEHIHLVPSVTALMGATALLVWIRPDIEEMIEAVDWTTLVFFIALFIVVGSIQEVGLISLIADFVAGLVGDNLILAMVVIIWMSALLSTVIANIPFTAAMLPVIAYLTATIPGADTKVLYFCLSVGAAMGGNGSLIGASANMVTAGISERAGYPITYLYFLKKGMPALFITVGISTLWLLFRFLVLN</sequence>
<reference evidence="11 12" key="1">
    <citation type="submission" date="2024-09" db="EMBL/GenBank/DDBJ databases">
        <title>Laminarin stimulates single cell rates of sulfate reduction while oxygen inhibits transcriptomic activity in coastal marine sediment.</title>
        <authorList>
            <person name="Lindsay M."/>
            <person name="Orcutt B."/>
            <person name="Emerson D."/>
            <person name="Stepanauskas R."/>
            <person name="D'Angelo T."/>
        </authorList>
    </citation>
    <scope>NUCLEOTIDE SEQUENCE [LARGE SCALE GENOMIC DNA]</scope>
    <source>
        <strain evidence="11">SAG AM-311-K15</strain>
    </source>
</reference>
<evidence type="ECO:0000259" key="10">
    <source>
        <dbReference type="Pfam" id="PF03600"/>
    </source>
</evidence>
<keyword evidence="4" id="KW-1003">Cell membrane</keyword>
<feature type="transmembrane region" description="Helical" evidence="8">
    <location>
        <begin position="127"/>
        <end position="148"/>
    </location>
</feature>
<dbReference type="PANTHER" id="PTHR43568">
    <property type="entry name" value="P PROTEIN"/>
    <property type="match status" value="1"/>
</dbReference>
<dbReference type="InterPro" id="IPR051475">
    <property type="entry name" value="Diverse_Ion_Transporter"/>
</dbReference>
<comment type="caution">
    <text evidence="11">The sequence shown here is derived from an EMBL/GenBank/DDBJ whole genome shotgun (WGS) entry which is preliminary data.</text>
</comment>
<evidence type="ECO:0000313" key="11">
    <source>
        <dbReference type="EMBL" id="MFC1853305.1"/>
    </source>
</evidence>
<feature type="transmembrane region" description="Helical" evidence="8">
    <location>
        <begin position="312"/>
        <end position="330"/>
    </location>
</feature>
<evidence type="ECO:0000256" key="9">
    <source>
        <dbReference type="SAM" id="SignalP"/>
    </source>
</evidence>
<feature type="transmembrane region" description="Helical" evidence="8">
    <location>
        <begin position="155"/>
        <end position="178"/>
    </location>
</feature>
<feature type="transmembrane region" description="Helical" evidence="8">
    <location>
        <begin position="495"/>
        <end position="523"/>
    </location>
</feature>
<accession>A0ABV6Z4E3</accession>
<evidence type="ECO:0000256" key="2">
    <source>
        <dbReference type="ARBA" id="ARBA00009843"/>
    </source>
</evidence>
<name>A0ABV6Z4E3_UNCC1</name>
<feature type="transmembrane region" description="Helical" evidence="8">
    <location>
        <begin position="450"/>
        <end position="483"/>
    </location>
</feature>
<dbReference type="PANTHER" id="PTHR43568:SF1">
    <property type="entry name" value="P PROTEIN"/>
    <property type="match status" value="1"/>
</dbReference>
<dbReference type="Proteomes" id="UP001594351">
    <property type="component" value="Unassembled WGS sequence"/>
</dbReference>
<keyword evidence="7 8" id="KW-0472">Membrane</keyword>
<dbReference type="InterPro" id="IPR008969">
    <property type="entry name" value="CarboxyPept-like_regulatory"/>
</dbReference>
<evidence type="ECO:0000256" key="5">
    <source>
        <dbReference type="ARBA" id="ARBA00022692"/>
    </source>
</evidence>
<dbReference type="InterPro" id="IPR004680">
    <property type="entry name" value="Cit_transptr-like_dom"/>
</dbReference>
<keyword evidence="5 8" id="KW-0812">Transmembrane</keyword>
<comment type="subcellular location">
    <subcellularLocation>
        <location evidence="1">Cell membrane</location>
        <topology evidence="1">Multi-pass membrane protein</topology>
    </subcellularLocation>
</comment>
<keyword evidence="12" id="KW-1185">Reference proteome</keyword>
<dbReference type="Pfam" id="PF03600">
    <property type="entry name" value="CitMHS"/>
    <property type="match status" value="1"/>
</dbReference>
<dbReference type="EMBL" id="JBHPBY010000469">
    <property type="protein sequence ID" value="MFC1853305.1"/>
    <property type="molecule type" value="Genomic_DNA"/>
</dbReference>
<feature type="transmembrane region" description="Helical" evidence="8">
    <location>
        <begin position="415"/>
        <end position="438"/>
    </location>
</feature>
<feature type="domain" description="Citrate transporter-like" evidence="10">
    <location>
        <begin position="140"/>
        <end position="502"/>
    </location>
</feature>
<feature type="transmembrane region" description="Helical" evidence="8">
    <location>
        <begin position="543"/>
        <end position="561"/>
    </location>
</feature>
<dbReference type="InterPro" id="IPR000802">
    <property type="entry name" value="Arsenical_pump_ArsB"/>
</dbReference>
<feature type="signal peptide" evidence="9">
    <location>
        <begin position="1"/>
        <end position="22"/>
    </location>
</feature>
<dbReference type="CDD" id="cd01116">
    <property type="entry name" value="P_permease"/>
    <property type="match status" value="1"/>
</dbReference>
<organism evidence="11 12">
    <name type="scientific">candidate division CSSED10-310 bacterium</name>
    <dbReference type="NCBI Taxonomy" id="2855610"/>
    <lineage>
        <taxon>Bacteria</taxon>
        <taxon>Bacteria division CSSED10-310</taxon>
    </lineage>
</organism>
<feature type="chain" id="PRO_5045769666" evidence="9">
    <location>
        <begin position="23"/>
        <end position="563"/>
    </location>
</feature>
<dbReference type="SUPFAM" id="SSF49464">
    <property type="entry name" value="Carboxypeptidase regulatory domain-like"/>
    <property type="match status" value="1"/>
</dbReference>
<evidence type="ECO:0000313" key="12">
    <source>
        <dbReference type="Proteomes" id="UP001594351"/>
    </source>
</evidence>
<feature type="transmembrane region" description="Helical" evidence="8">
    <location>
        <begin position="281"/>
        <end position="300"/>
    </location>
</feature>
<gene>
    <name evidence="11" type="ORF">ACFL27_24165</name>
</gene>
<proteinExistence type="inferred from homology"/>
<evidence type="ECO:0000256" key="3">
    <source>
        <dbReference type="ARBA" id="ARBA00022448"/>
    </source>
</evidence>
<feature type="transmembrane region" description="Helical" evidence="8">
    <location>
        <begin position="226"/>
        <end position="244"/>
    </location>
</feature>
<evidence type="ECO:0000256" key="6">
    <source>
        <dbReference type="ARBA" id="ARBA00022989"/>
    </source>
</evidence>
<dbReference type="PRINTS" id="PR00758">
    <property type="entry name" value="ARSENICPUMP"/>
</dbReference>